<dbReference type="NCBIfam" id="TIGR01549">
    <property type="entry name" value="HAD-SF-IA-v1"/>
    <property type="match status" value="1"/>
</dbReference>
<dbReference type="InterPro" id="IPR036412">
    <property type="entry name" value="HAD-like_sf"/>
</dbReference>
<dbReference type="InterPro" id="IPR050155">
    <property type="entry name" value="HAD-like_hydrolase_sf"/>
</dbReference>
<dbReference type="PANTHER" id="PTHR43434">
    <property type="entry name" value="PHOSPHOGLYCOLATE PHOSPHATASE"/>
    <property type="match status" value="1"/>
</dbReference>
<dbReference type="GO" id="GO:0006281">
    <property type="term" value="P:DNA repair"/>
    <property type="evidence" value="ECO:0007669"/>
    <property type="project" value="TreeGrafter"/>
</dbReference>
<dbReference type="SUPFAM" id="SSF56784">
    <property type="entry name" value="HAD-like"/>
    <property type="match status" value="1"/>
</dbReference>
<protein>
    <submittedName>
        <fullName evidence="1">HAD-superfamily hydrolase, subfamily IA, variant 1</fullName>
    </submittedName>
</protein>
<evidence type="ECO:0000313" key="2">
    <source>
        <dbReference type="Proteomes" id="UP000002072"/>
    </source>
</evidence>
<dbReference type="AlphaFoldDB" id="D1AVK2"/>
<keyword evidence="1" id="KW-0378">Hydrolase</keyword>
<dbReference type="eggNOG" id="COG0546">
    <property type="taxonomic scope" value="Bacteria"/>
</dbReference>
<dbReference type="InterPro" id="IPR041492">
    <property type="entry name" value="HAD_2"/>
</dbReference>
<dbReference type="STRING" id="519441.Smon_1312"/>
<reference evidence="1 2" key="1">
    <citation type="journal article" date="2009" name="Stand. Genomic Sci.">
        <title>Complete genome sequence of Streptobacillus moniliformis type strain (9901T).</title>
        <authorList>
            <person name="Nolan M."/>
            <person name="Gronow S."/>
            <person name="Lapidus A."/>
            <person name="Ivanova N."/>
            <person name="Copeland A."/>
            <person name="Lucas S."/>
            <person name="Del Rio T.G."/>
            <person name="Chen F."/>
            <person name="Tice H."/>
            <person name="Pitluck S."/>
            <person name="Cheng J.F."/>
            <person name="Sims D."/>
            <person name="Meincke L."/>
            <person name="Bruce D."/>
            <person name="Goodwin L."/>
            <person name="Brettin T."/>
            <person name="Han C."/>
            <person name="Detter J.C."/>
            <person name="Ovchinikova G."/>
            <person name="Pati A."/>
            <person name="Mavromatis K."/>
            <person name="Mikhailova N."/>
            <person name="Chen A."/>
            <person name="Palaniappan K."/>
            <person name="Land M."/>
            <person name="Hauser L."/>
            <person name="Chang Y.J."/>
            <person name="Jeffries C.D."/>
            <person name="Rohde M."/>
            <person name="Sproer C."/>
            <person name="Goker M."/>
            <person name="Bristow J."/>
            <person name="Eisen J.A."/>
            <person name="Markowitz V."/>
            <person name="Hugenholtz P."/>
            <person name="Kyrpides N.C."/>
            <person name="Klenk H.P."/>
            <person name="Chain P."/>
        </authorList>
    </citation>
    <scope>NUCLEOTIDE SEQUENCE [LARGE SCALE GENOMIC DNA]</scope>
    <source>
        <strain evidence="2">ATCC 14647 / DSM 12112 / NCTC 10651 / 9901</strain>
    </source>
</reference>
<organism evidence="1 2">
    <name type="scientific">Streptobacillus moniliformis (strain ATCC 14647 / DSM 12112 / NCTC 10651 / 9901)</name>
    <dbReference type="NCBI Taxonomy" id="519441"/>
    <lineage>
        <taxon>Bacteria</taxon>
        <taxon>Fusobacteriati</taxon>
        <taxon>Fusobacteriota</taxon>
        <taxon>Fusobacteriia</taxon>
        <taxon>Fusobacteriales</taxon>
        <taxon>Leptotrichiaceae</taxon>
        <taxon>Streptobacillus</taxon>
    </lineage>
</organism>
<dbReference type="HOGENOM" id="CLU_979635_0_0_0"/>
<gene>
    <name evidence="1" type="ordered locus">Smon_1312</name>
</gene>
<dbReference type="GO" id="GO:0008967">
    <property type="term" value="F:phosphoglycolate phosphatase activity"/>
    <property type="evidence" value="ECO:0007669"/>
    <property type="project" value="TreeGrafter"/>
</dbReference>
<sequence>MKKIVCVDSDGCVMDTMNYKHIECFGPIAADFWNIEEREEFLTLWNHINLYSKTRGINRFHGLNEIFKIFSEKYPKYTKLNEVDNWIKTTSELSNNSLIKEIEITDSKELKKALNWSLEVNKKIVSLEGMDKPFDMVKEVFEVMKDKVKIVIVSSANKEAILSEWERHGLLKYVDIVMGQDTGSKKDCIKKILIDNDLDVNDVLMIGDSPGDITAAKDNGIHFYPIIFDDESKSWARFKDKILDEFINNQYDDQKYIDEYNKKL</sequence>
<evidence type="ECO:0000313" key="1">
    <source>
        <dbReference type="EMBL" id="ACZ01762.1"/>
    </source>
</evidence>
<dbReference type="Proteomes" id="UP000002072">
    <property type="component" value="Chromosome"/>
</dbReference>
<dbReference type="InterPro" id="IPR006439">
    <property type="entry name" value="HAD-SF_hydro_IA"/>
</dbReference>
<accession>D1AVK2</accession>
<dbReference type="EMBL" id="CP001779">
    <property type="protein sequence ID" value="ACZ01762.1"/>
    <property type="molecule type" value="Genomic_DNA"/>
</dbReference>
<dbReference type="Pfam" id="PF13419">
    <property type="entry name" value="HAD_2"/>
    <property type="match status" value="1"/>
</dbReference>
<dbReference type="InterPro" id="IPR023214">
    <property type="entry name" value="HAD_sf"/>
</dbReference>
<keyword evidence="2" id="KW-1185">Reference proteome</keyword>
<name>D1AVK2_STRM9</name>
<proteinExistence type="predicted"/>
<dbReference type="KEGG" id="smf:Smon_1312"/>
<dbReference type="PANTHER" id="PTHR43434:SF1">
    <property type="entry name" value="PHOSPHOGLYCOLATE PHOSPHATASE"/>
    <property type="match status" value="1"/>
</dbReference>
<dbReference type="CDD" id="cd01427">
    <property type="entry name" value="HAD_like"/>
    <property type="match status" value="1"/>
</dbReference>
<dbReference type="Gene3D" id="3.40.50.1000">
    <property type="entry name" value="HAD superfamily/HAD-like"/>
    <property type="match status" value="1"/>
</dbReference>